<dbReference type="PANTHER" id="PTHR44943">
    <property type="entry name" value="CELLULOSE SYNTHASE OPERON PROTEIN C"/>
    <property type="match status" value="1"/>
</dbReference>
<dbReference type="HOGENOM" id="CLU_477111_0_0_3"/>
<dbReference type="AlphaFoldDB" id="B7KB58"/>
<accession>B7KB58</accession>
<feature type="repeat" description="TPR" evidence="3">
    <location>
        <begin position="407"/>
        <end position="440"/>
    </location>
</feature>
<feature type="repeat" description="TPR" evidence="3">
    <location>
        <begin position="484"/>
        <end position="517"/>
    </location>
</feature>
<dbReference type="SMART" id="SM00028">
    <property type="entry name" value="TPR"/>
    <property type="match status" value="12"/>
</dbReference>
<evidence type="ECO:0000256" key="2">
    <source>
        <dbReference type="ARBA" id="ARBA00022803"/>
    </source>
</evidence>
<organism evidence="5 6">
    <name type="scientific">Gloeothece citriformis (strain PCC 7424)</name>
    <name type="common">Cyanothece sp. (strain PCC 7424)</name>
    <dbReference type="NCBI Taxonomy" id="65393"/>
    <lineage>
        <taxon>Bacteria</taxon>
        <taxon>Bacillati</taxon>
        <taxon>Cyanobacteriota</taxon>
        <taxon>Cyanophyceae</taxon>
        <taxon>Oscillatoriophycideae</taxon>
        <taxon>Chroococcales</taxon>
        <taxon>Aphanothecaceae</taxon>
        <taxon>Gloeothece</taxon>
        <taxon>Gloeothece citriformis</taxon>
    </lineage>
</organism>
<evidence type="ECO:0000256" key="1">
    <source>
        <dbReference type="ARBA" id="ARBA00022737"/>
    </source>
</evidence>
<dbReference type="InterPro" id="IPR011990">
    <property type="entry name" value="TPR-like_helical_dom_sf"/>
</dbReference>
<feature type="repeat" description="TPR" evidence="3">
    <location>
        <begin position="57"/>
        <end position="90"/>
    </location>
</feature>
<dbReference type="InterPro" id="IPR051685">
    <property type="entry name" value="Ycf3/AcsC/BcsC/TPR_MFPF"/>
</dbReference>
<keyword evidence="2 3" id="KW-0802">TPR repeat</keyword>
<gene>
    <name evidence="5" type="ordered locus">PCC7424_1733</name>
</gene>
<feature type="region of interest" description="Disordered" evidence="4">
    <location>
        <begin position="288"/>
        <end position="312"/>
    </location>
</feature>
<sequence length="538" mass="61177">MLILGLFSRFSVKVSSQEVFHDYSYWAQLCETFAQIEDYEQANAACNSAISLNAKDPKIWEIWANVLLKLQKYPQALVSFQQLLRLKPESSFASIGECEVLYNLNQYEQAIGSCELALKKDQSWQNASPQRAWYFRGEAFRQLNQLENAFFSYDWAIKTDPTYSPAFSGMCLVFFQENQYQSALEACQTARFNNSWDGLETTLAWEYEGKIYHQLQQYSQALNAYNEVLAREPQNGLVWRRKAEILETIGNYSQAITANAWALQFMPDDRLTLTQQCALLNLISQSTPPANVASNSQNKETNKDNQGQGSEQNDYTKALASCDQALQKGTGNWNELGPALAWNQRGNALIGLKRYEEALESFEKALSLEPNYGEAWRNRSVALWHLEEYPQALMSVEQAITINPMDSQAWFNKAIILTQQKQYNEAITAYDQALAGNINYQSPSAKVPILVNQSAVFWQLKQYQAALLSAQSALDLNPDSLAKTKALYNKSLALISLENYQQAEETLKYLLEIAPENQSAQDAMKFIQQKINSMNEQK</sequence>
<reference evidence="6" key="1">
    <citation type="journal article" date="2011" name="MBio">
        <title>Novel metabolic attributes of the genus Cyanothece, comprising a group of unicellular nitrogen-fixing Cyanobacteria.</title>
        <authorList>
            <person name="Bandyopadhyay A."/>
            <person name="Elvitigala T."/>
            <person name="Welsh E."/>
            <person name="Stockel J."/>
            <person name="Liberton M."/>
            <person name="Min H."/>
            <person name="Sherman L.A."/>
            <person name="Pakrasi H.B."/>
        </authorList>
    </citation>
    <scope>NUCLEOTIDE SEQUENCE [LARGE SCALE GENOMIC DNA]</scope>
    <source>
        <strain evidence="6">PCC 7424</strain>
    </source>
</reference>
<dbReference type="PANTHER" id="PTHR44943:SF8">
    <property type="entry name" value="TPR REPEAT-CONTAINING PROTEIN MJ0263"/>
    <property type="match status" value="1"/>
</dbReference>
<feature type="repeat" description="TPR" evidence="3">
    <location>
        <begin position="373"/>
        <end position="406"/>
    </location>
</feature>
<dbReference type="Gene3D" id="1.25.40.10">
    <property type="entry name" value="Tetratricopeptide repeat domain"/>
    <property type="match status" value="5"/>
</dbReference>
<dbReference type="InterPro" id="IPR019734">
    <property type="entry name" value="TPR_rpt"/>
</dbReference>
<dbReference type="PROSITE" id="PS50005">
    <property type="entry name" value="TPR"/>
    <property type="match status" value="7"/>
</dbReference>
<evidence type="ECO:0000256" key="3">
    <source>
        <dbReference type="PROSITE-ProRule" id="PRU00339"/>
    </source>
</evidence>
<proteinExistence type="predicted"/>
<dbReference type="STRING" id="65393.PCC7424_1733"/>
<evidence type="ECO:0000313" key="5">
    <source>
        <dbReference type="EMBL" id="ACK70168.1"/>
    </source>
</evidence>
<dbReference type="Pfam" id="PF13432">
    <property type="entry name" value="TPR_16"/>
    <property type="match status" value="2"/>
</dbReference>
<keyword evidence="1" id="KW-0677">Repeat</keyword>
<feature type="repeat" description="TPR" evidence="3">
    <location>
        <begin position="202"/>
        <end position="235"/>
    </location>
</feature>
<name>B7KB58_GLOC7</name>
<dbReference type="Pfam" id="PF00515">
    <property type="entry name" value="TPR_1"/>
    <property type="match status" value="1"/>
</dbReference>
<dbReference type="Pfam" id="PF13181">
    <property type="entry name" value="TPR_8"/>
    <property type="match status" value="2"/>
</dbReference>
<dbReference type="Proteomes" id="UP000002384">
    <property type="component" value="Chromosome"/>
</dbReference>
<dbReference type="EMBL" id="CP001291">
    <property type="protein sequence ID" value="ACK70168.1"/>
    <property type="molecule type" value="Genomic_DNA"/>
</dbReference>
<feature type="repeat" description="TPR" evidence="3">
    <location>
        <begin position="130"/>
        <end position="163"/>
    </location>
</feature>
<dbReference type="eggNOG" id="COG0457">
    <property type="taxonomic scope" value="Bacteria"/>
</dbReference>
<feature type="repeat" description="TPR" evidence="3">
    <location>
        <begin position="339"/>
        <end position="372"/>
    </location>
</feature>
<dbReference type="KEGG" id="cyc:PCC7424_1733"/>
<evidence type="ECO:0000313" key="6">
    <source>
        <dbReference type="Proteomes" id="UP000002384"/>
    </source>
</evidence>
<dbReference type="Pfam" id="PF13424">
    <property type="entry name" value="TPR_12"/>
    <property type="match status" value="1"/>
</dbReference>
<keyword evidence="6" id="KW-1185">Reference proteome</keyword>
<evidence type="ECO:0000256" key="4">
    <source>
        <dbReference type="SAM" id="MobiDB-lite"/>
    </source>
</evidence>
<dbReference type="SUPFAM" id="SSF48452">
    <property type="entry name" value="TPR-like"/>
    <property type="match status" value="2"/>
</dbReference>
<dbReference type="PROSITE" id="PS50293">
    <property type="entry name" value="TPR_REGION"/>
    <property type="match status" value="1"/>
</dbReference>
<dbReference type="RefSeq" id="WP_012599111.1">
    <property type="nucleotide sequence ID" value="NC_011729.1"/>
</dbReference>
<protein>
    <submittedName>
        <fullName evidence="5">Tetratricopeptide TPR_2 repeat protein</fullName>
    </submittedName>
</protein>